<dbReference type="SUPFAM" id="SSF53474">
    <property type="entry name" value="alpha/beta-Hydrolases"/>
    <property type="match status" value="1"/>
</dbReference>
<dbReference type="AlphaFoldDB" id="A0A1L7AE40"/>
<dbReference type="InterPro" id="IPR029058">
    <property type="entry name" value="AB_hydrolase_fold"/>
</dbReference>
<name>A0A1L7AE40_9PROT</name>
<evidence type="ECO:0000259" key="3">
    <source>
        <dbReference type="Pfam" id="PF07859"/>
    </source>
</evidence>
<protein>
    <submittedName>
        <fullName evidence="4">Carboxylesterase</fullName>
    </submittedName>
</protein>
<dbReference type="Pfam" id="PF07859">
    <property type="entry name" value="Abhydrolase_3"/>
    <property type="match status" value="1"/>
</dbReference>
<organism evidence="4 5">
    <name type="scientific">Roseomonas gilardii</name>
    <dbReference type="NCBI Taxonomy" id="257708"/>
    <lineage>
        <taxon>Bacteria</taxon>
        <taxon>Pseudomonadati</taxon>
        <taxon>Pseudomonadota</taxon>
        <taxon>Alphaproteobacteria</taxon>
        <taxon>Acetobacterales</taxon>
        <taxon>Roseomonadaceae</taxon>
        <taxon>Roseomonas</taxon>
    </lineage>
</organism>
<dbReference type="InterPro" id="IPR050300">
    <property type="entry name" value="GDXG_lipolytic_enzyme"/>
</dbReference>
<gene>
    <name evidence="4" type="ORF">RGI145_07985</name>
</gene>
<dbReference type="Proteomes" id="UP000185494">
    <property type="component" value="Chromosome 1"/>
</dbReference>
<accession>A0A1L7AE40</accession>
<feature type="domain" description="Alpha/beta hydrolase fold-3" evidence="3">
    <location>
        <begin position="94"/>
        <end position="300"/>
    </location>
</feature>
<keyword evidence="2" id="KW-0378">Hydrolase</keyword>
<dbReference type="InterPro" id="IPR002168">
    <property type="entry name" value="Lipase_GDXG_HIS_AS"/>
</dbReference>
<comment type="similarity">
    <text evidence="1">Belongs to the 'GDXG' lipolytic enzyme family.</text>
</comment>
<evidence type="ECO:0000313" key="4">
    <source>
        <dbReference type="EMBL" id="APT57042.1"/>
    </source>
</evidence>
<dbReference type="KEGG" id="rgi:RGI145_07985"/>
<evidence type="ECO:0000313" key="5">
    <source>
        <dbReference type="Proteomes" id="UP000185494"/>
    </source>
</evidence>
<dbReference type="PROSITE" id="PS01173">
    <property type="entry name" value="LIPASE_GDXG_HIS"/>
    <property type="match status" value="1"/>
</dbReference>
<reference evidence="4 5" key="1">
    <citation type="submission" date="2016-05" db="EMBL/GenBank/DDBJ databases">
        <title>Complete Genome and Methylome Analysis of Psychrotrophic Bacterial Isolates from Antarctic Lake Untersee.</title>
        <authorList>
            <person name="Fomenkov A."/>
            <person name="Akimov V.N."/>
            <person name="Vasilyeva L.V."/>
            <person name="Andersen D."/>
            <person name="Vincze T."/>
            <person name="Roberts R.J."/>
        </authorList>
    </citation>
    <scope>NUCLEOTIDE SEQUENCE [LARGE SCALE GENOMIC DNA]</scope>
    <source>
        <strain evidence="4 5">U14-5</strain>
    </source>
</reference>
<evidence type="ECO:0000256" key="2">
    <source>
        <dbReference type="ARBA" id="ARBA00022801"/>
    </source>
</evidence>
<dbReference type="Gene3D" id="3.40.50.1820">
    <property type="entry name" value="alpha/beta hydrolase"/>
    <property type="match status" value="1"/>
</dbReference>
<dbReference type="EMBL" id="CP015583">
    <property type="protein sequence ID" value="APT57042.1"/>
    <property type="molecule type" value="Genomic_DNA"/>
</dbReference>
<proteinExistence type="inferred from homology"/>
<dbReference type="PANTHER" id="PTHR48081">
    <property type="entry name" value="AB HYDROLASE SUPERFAMILY PROTEIN C4A8.06C"/>
    <property type="match status" value="1"/>
</dbReference>
<evidence type="ECO:0000256" key="1">
    <source>
        <dbReference type="ARBA" id="ARBA00010515"/>
    </source>
</evidence>
<dbReference type="STRING" id="257708.RGI145_07985"/>
<dbReference type="PANTHER" id="PTHR48081:SF8">
    <property type="entry name" value="ALPHA_BETA HYDROLASE FOLD-3 DOMAIN-CONTAINING PROTEIN-RELATED"/>
    <property type="match status" value="1"/>
</dbReference>
<dbReference type="GO" id="GO:0016787">
    <property type="term" value="F:hydrolase activity"/>
    <property type="evidence" value="ECO:0007669"/>
    <property type="project" value="UniProtKB-KW"/>
</dbReference>
<sequence length="325" mass="34801">MPQDSRWDPEMLRFTRAMEAAALPDPIPDIIRDTARHLAAGRARTEALNLPLAAGGHAMAESRDLRLELPGGTLSCRLHRPHVEGGHGGVLPVMVNLHGGGWVWNSVDTHDRLFRAYAHAAGCAVLAPDYSLSPEAAFPVALEQVAGVVRHVAAQGASLGLDPARIVLGGDSAGANLALGAALLLRETDPGLALRGLLLAYGCYDARCDTESQREFAEGFGLTRDRMALFWRLYAPEEEARMSPLASPLLADLRGLPPALLQVAELDVLRDDSLAMAGRMREAGVEVLSRLFPGTVHGFLRAQGRVGAAGEAVEEAGRWLRERLA</sequence>
<dbReference type="eggNOG" id="COG0657">
    <property type="taxonomic scope" value="Bacteria"/>
</dbReference>
<dbReference type="RefSeq" id="WP_075797942.1">
    <property type="nucleotide sequence ID" value="NZ_CP015583.1"/>
</dbReference>
<dbReference type="InterPro" id="IPR013094">
    <property type="entry name" value="AB_hydrolase_3"/>
</dbReference>